<dbReference type="AlphaFoldDB" id="T1IYE2"/>
<reference evidence="1" key="2">
    <citation type="submission" date="2015-02" db="UniProtKB">
        <authorList>
            <consortium name="EnsemblMetazoa"/>
        </authorList>
    </citation>
    <scope>IDENTIFICATION</scope>
</reference>
<organism evidence="1 2">
    <name type="scientific">Strigamia maritima</name>
    <name type="common">European centipede</name>
    <name type="synonym">Geophilus maritimus</name>
    <dbReference type="NCBI Taxonomy" id="126957"/>
    <lineage>
        <taxon>Eukaryota</taxon>
        <taxon>Metazoa</taxon>
        <taxon>Ecdysozoa</taxon>
        <taxon>Arthropoda</taxon>
        <taxon>Myriapoda</taxon>
        <taxon>Chilopoda</taxon>
        <taxon>Pleurostigmophora</taxon>
        <taxon>Geophilomorpha</taxon>
        <taxon>Linotaeniidae</taxon>
        <taxon>Strigamia</taxon>
    </lineage>
</organism>
<accession>T1IYE2</accession>
<evidence type="ECO:0000313" key="1">
    <source>
        <dbReference type="EnsemblMetazoa" id="SMAR006250-PA"/>
    </source>
</evidence>
<name>T1IYE2_STRMM</name>
<protein>
    <submittedName>
        <fullName evidence="1">Uncharacterized protein</fullName>
    </submittedName>
</protein>
<dbReference type="EMBL" id="JH431681">
    <property type="status" value="NOT_ANNOTATED_CDS"/>
    <property type="molecule type" value="Genomic_DNA"/>
</dbReference>
<dbReference type="Proteomes" id="UP000014500">
    <property type="component" value="Unassembled WGS sequence"/>
</dbReference>
<dbReference type="HOGENOM" id="CLU_1442774_0_0_1"/>
<keyword evidence="2" id="KW-1185">Reference proteome</keyword>
<dbReference type="PhylomeDB" id="T1IYE2"/>
<sequence>MTMVAIRDRDHHYFHNFLRMSPFIFDKLTGMLAACLNRNFISCSQIGNNYPQLVTHPSIAYAFRIGISTAHFLMLVDMGANLMAEHLSHLGRELEKNTLDLSGHFILPRSRIQTNHVLIGDEAFQLRPDFTRPFPGQGLDAKRRVFNYRLSRARRSTMAMEITWCDKTNKQNSRDIVKIQKPDFGVTT</sequence>
<dbReference type="EnsemblMetazoa" id="SMAR006250-RA">
    <property type="protein sequence ID" value="SMAR006250-PA"/>
    <property type="gene ID" value="SMAR006250"/>
</dbReference>
<proteinExistence type="predicted"/>
<evidence type="ECO:0000313" key="2">
    <source>
        <dbReference type="Proteomes" id="UP000014500"/>
    </source>
</evidence>
<reference evidence="2" key="1">
    <citation type="submission" date="2011-05" db="EMBL/GenBank/DDBJ databases">
        <authorList>
            <person name="Richards S.R."/>
            <person name="Qu J."/>
            <person name="Jiang H."/>
            <person name="Jhangiani S.N."/>
            <person name="Agravi P."/>
            <person name="Goodspeed R."/>
            <person name="Gross S."/>
            <person name="Mandapat C."/>
            <person name="Jackson L."/>
            <person name="Mathew T."/>
            <person name="Pu L."/>
            <person name="Thornton R."/>
            <person name="Saada N."/>
            <person name="Wilczek-Boney K.B."/>
            <person name="Lee S."/>
            <person name="Kovar C."/>
            <person name="Wu Y."/>
            <person name="Scherer S.E."/>
            <person name="Worley K.C."/>
            <person name="Muzny D.M."/>
            <person name="Gibbs R."/>
        </authorList>
    </citation>
    <scope>NUCLEOTIDE SEQUENCE</scope>
    <source>
        <strain evidence="2">Brora</strain>
    </source>
</reference>